<feature type="compositionally biased region" description="Low complexity" evidence="1">
    <location>
        <begin position="120"/>
        <end position="147"/>
    </location>
</feature>
<evidence type="ECO:0000313" key="3">
    <source>
        <dbReference type="Proteomes" id="UP000192903"/>
    </source>
</evidence>
<gene>
    <name evidence="2" type="ORF">SAMN02982989_2946</name>
</gene>
<dbReference type="STRING" id="464029.SAMN02982989_2946"/>
<sequence length="228" mass="23319">MEAADQHPAFDPTRLPYFSEALSLNPLLAHPAAAMAAATAIGFGFANQMASAFFGVLQGAMEAANQRNQPAGAEVSAPVEKPVTSRAAAVAEPVPPVAEKPKAKPVRKAAKPAAEKKVVAPADTAAKTKAAPKPAAGVSVKAPAGKVPARKPAKAKPAAKASAPAGDLKRISGIGPKLEGVLKGMGVTGLAEIAAWNDADIARFDKELGFEGRIRRDDWVGQAKALLK</sequence>
<name>A0A1X7FGL6_9HYPH</name>
<keyword evidence="3" id="KW-1185">Reference proteome</keyword>
<protein>
    <submittedName>
        <fullName evidence="2">NADH-quinone oxidoreductase subunit E</fullName>
    </submittedName>
</protein>
<dbReference type="AlphaFoldDB" id="A0A1X7FGL6"/>
<feature type="compositionally biased region" description="Low complexity" evidence="1">
    <location>
        <begin position="155"/>
        <end position="165"/>
    </location>
</feature>
<dbReference type="EMBL" id="FXAF01000006">
    <property type="protein sequence ID" value="SMF51099.1"/>
    <property type="molecule type" value="Genomic_DNA"/>
</dbReference>
<evidence type="ECO:0000256" key="1">
    <source>
        <dbReference type="SAM" id="MobiDB-lite"/>
    </source>
</evidence>
<accession>A0A1X7FGL6</accession>
<proteinExistence type="predicted"/>
<organism evidence="2 3">
    <name type="scientific">Xaviernesmea oryzae</name>
    <dbReference type="NCBI Taxonomy" id="464029"/>
    <lineage>
        <taxon>Bacteria</taxon>
        <taxon>Pseudomonadati</taxon>
        <taxon>Pseudomonadota</taxon>
        <taxon>Alphaproteobacteria</taxon>
        <taxon>Hyphomicrobiales</taxon>
        <taxon>Rhizobiaceae</taxon>
        <taxon>Rhizobium/Agrobacterium group</taxon>
        <taxon>Xaviernesmea</taxon>
    </lineage>
</organism>
<reference evidence="3" key="1">
    <citation type="submission" date="2017-04" db="EMBL/GenBank/DDBJ databases">
        <authorList>
            <person name="Varghese N."/>
            <person name="Submissions S."/>
        </authorList>
    </citation>
    <scope>NUCLEOTIDE SEQUENCE [LARGE SCALE GENOMIC DNA]</scope>
    <source>
        <strain evidence="3">B4P</strain>
    </source>
</reference>
<dbReference type="Proteomes" id="UP000192903">
    <property type="component" value="Unassembled WGS sequence"/>
</dbReference>
<feature type="region of interest" description="Disordered" evidence="1">
    <location>
        <begin position="120"/>
        <end position="169"/>
    </location>
</feature>
<evidence type="ECO:0000313" key="2">
    <source>
        <dbReference type="EMBL" id="SMF51099.1"/>
    </source>
</evidence>